<proteinExistence type="predicted"/>
<evidence type="ECO:0000313" key="1">
    <source>
        <dbReference type="EMBL" id="DAE10833.1"/>
    </source>
</evidence>
<accession>A0A8S5PW72</accession>
<dbReference type="CDD" id="cd00093">
    <property type="entry name" value="HTH_XRE"/>
    <property type="match status" value="1"/>
</dbReference>
<dbReference type="SUPFAM" id="SSF47413">
    <property type="entry name" value="lambda repressor-like DNA-binding domains"/>
    <property type="match status" value="1"/>
</dbReference>
<dbReference type="InterPro" id="IPR010982">
    <property type="entry name" value="Lambda_DNA-bd_dom_sf"/>
</dbReference>
<reference evidence="1" key="1">
    <citation type="journal article" date="2021" name="Proc. Natl. Acad. Sci. U.S.A.">
        <title>A Catalog of Tens of Thousands of Viruses from Human Metagenomes Reveals Hidden Associations with Chronic Diseases.</title>
        <authorList>
            <person name="Tisza M.J."/>
            <person name="Buck C.B."/>
        </authorList>
    </citation>
    <scope>NUCLEOTIDE SEQUENCE</scope>
    <source>
        <strain evidence="1">CtRNB7</strain>
    </source>
</reference>
<evidence type="ECO:0008006" key="2">
    <source>
        <dbReference type="Google" id="ProtNLM"/>
    </source>
</evidence>
<sequence>MYTPSDILEKLVSYLKITYSQLARDIGVTPMRLQHIKRNRNGFSAILATKIIEKYPNISYDWLMTGEGNMLIENNEYLNFLPNIIYDVITFDNLDESSQRDFLNQKSFEGWELVSATYMIGPDKTSYIRFYFKKDNKQKQ</sequence>
<protein>
    <recommendedName>
        <fullName evidence="2">HTH cro/C1-type domain-containing protein</fullName>
    </recommendedName>
</protein>
<name>A0A8S5PW72_9CAUD</name>
<organism evidence="1">
    <name type="scientific">Siphoviridae sp. ctRNB7</name>
    <dbReference type="NCBI Taxonomy" id="2825502"/>
    <lineage>
        <taxon>Viruses</taxon>
        <taxon>Duplodnaviria</taxon>
        <taxon>Heunggongvirae</taxon>
        <taxon>Uroviricota</taxon>
        <taxon>Caudoviricetes</taxon>
    </lineage>
</organism>
<dbReference type="InterPro" id="IPR001387">
    <property type="entry name" value="Cro/C1-type_HTH"/>
</dbReference>
<dbReference type="Gene3D" id="1.10.260.40">
    <property type="entry name" value="lambda repressor-like DNA-binding domains"/>
    <property type="match status" value="1"/>
</dbReference>
<dbReference type="GO" id="GO:0003677">
    <property type="term" value="F:DNA binding"/>
    <property type="evidence" value="ECO:0007669"/>
    <property type="project" value="InterPro"/>
</dbReference>
<dbReference type="EMBL" id="BK015520">
    <property type="protein sequence ID" value="DAE10833.1"/>
    <property type="molecule type" value="Genomic_DNA"/>
</dbReference>